<name>A0A1H0ST16_HALAD</name>
<keyword evidence="1" id="KW-0167">Capsid protein</keyword>
<accession>A0A1H0ST16</accession>
<organism evidence="1 2">
    <name type="scientific">Halobacillus aidingensis</name>
    <dbReference type="NCBI Taxonomy" id="240303"/>
    <lineage>
        <taxon>Bacteria</taxon>
        <taxon>Bacillati</taxon>
        <taxon>Bacillota</taxon>
        <taxon>Bacilli</taxon>
        <taxon>Bacillales</taxon>
        <taxon>Bacillaceae</taxon>
        <taxon>Halobacillus</taxon>
    </lineage>
</organism>
<proteinExistence type="predicted"/>
<dbReference type="InterPro" id="IPR020256">
    <property type="entry name" value="Spore_coat_CotJA"/>
</dbReference>
<dbReference type="EMBL" id="FNIZ01000019">
    <property type="protein sequence ID" value="SDP44719.1"/>
    <property type="molecule type" value="Genomic_DNA"/>
</dbReference>
<evidence type="ECO:0000313" key="2">
    <source>
        <dbReference type="Proteomes" id="UP000198860"/>
    </source>
</evidence>
<dbReference type="AlphaFoldDB" id="A0A1H0ST16"/>
<dbReference type="STRING" id="240303.SAMN05421677_11910"/>
<keyword evidence="2" id="KW-1185">Reference proteome</keyword>
<evidence type="ECO:0000313" key="1">
    <source>
        <dbReference type="EMBL" id="SDP44719.1"/>
    </source>
</evidence>
<dbReference type="Proteomes" id="UP000198860">
    <property type="component" value="Unassembled WGS sequence"/>
</dbReference>
<dbReference type="OrthoDB" id="2376696at2"/>
<protein>
    <submittedName>
        <fullName evidence="1">Spore coat protein JA</fullName>
    </submittedName>
</protein>
<gene>
    <name evidence="1" type="ORF">SAMN05421677_11910</name>
</gene>
<dbReference type="Pfam" id="PF11007">
    <property type="entry name" value="CotJA"/>
    <property type="match status" value="1"/>
</dbReference>
<sequence length="73" mass="8446">MYTPIKCYQPYHGPFDPCPPRGTVCYQTPPNLYLGFQPPNLQQFPIQEALYKGTLWPVLYDPYPTPLEKGAKR</sequence>
<reference evidence="2" key="1">
    <citation type="submission" date="2016-10" db="EMBL/GenBank/DDBJ databases">
        <authorList>
            <person name="Varghese N."/>
            <person name="Submissions S."/>
        </authorList>
    </citation>
    <scope>NUCLEOTIDE SEQUENCE [LARGE SCALE GENOMIC DNA]</scope>
    <source>
        <strain evidence="2">CGMCC 1.3703</strain>
    </source>
</reference>
<dbReference type="RefSeq" id="WP_089654027.1">
    <property type="nucleotide sequence ID" value="NZ_FNIZ01000019.1"/>
</dbReference>
<keyword evidence="1" id="KW-0946">Virion</keyword>